<dbReference type="EMBL" id="BMZD01000002">
    <property type="protein sequence ID" value="GGZ92568.1"/>
    <property type="molecule type" value="Genomic_DNA"/>
</dbReference>
<dbReference type="GO" id="GO:0008237">
    <property type="term" value="F:metallopeptidase activity"/>
    <property type="evidence" value="ECO:0007669"/>
    <property type="project" value="UniProtKB-KW"/>
</dbReference>
<evidence type="ECO:0000259" key="4">
    <source>
        <dbReference type="Pfam" id="PF00675"/>
    </source>
</evidence>
<dbReference type="PANTHER" id="PTHR11851:SF49">
    <property type="entry name" value="MITOCHONDRIAL-PROCESSING PEPTIDASE SUBUNIT ALPHA"/>
    <property type="match status" value="1"/>
</dbReference>
<dbReference type="Proteomes" id="UP000634139">
    <property type="component" value="Unassembled WGS sequence"/>
</dbReference>
<comment type="similarity">
    <text evidence="1">Belongs to the peptidase M16 family.</text>
</comment>
<dbReference type="AlphaFoldDB" id="A0A918RCN2"/>
<dbReference type="Pfam" id="PF05193">
    <property type="entry name" value="Peptidase_M16_C"/>
    <property type="match status" value="2"/>
</dbReference>
<feature type="chain" id="PRO_5037783425" evidence="3">
    <location>
        <begin position="24"/>
        <end position="968"/>
    </location>
</feature>
<sequence>MRRLLPVSLLALSLAACSAGPRAEVVAPPPPVAAVPATPAPAPLAELVKAVDIPFERFQLANGLTVIVHTDRKAPIVGVTTYYRVGSKHEPKGRTGFAHLFEHLMFGGSENVPNFDVPLESAGSTSTNGSTWYDRTNYVETVPTGALDLALFMESDRMGHLLGAVTQDKLDKQRGVVQNEKRQGDNQPYGLEGFALGDGLFPVGHPYRHSTIGSMADLSAASLADVRKWFTDNYGPNNAVLVLTGDIDAATARPMVEKWFGKIPAGPAVPSVAAAPVTLPAPVVRDIADQVPTLRLTRNWSGPGLADGDAEALAVGLDVLGGLASSRLDNALVRGSQQATSVFAGVQQHEQLSMIQVAMDVKAGVARADAEAALDAVIAKFLAEGPTEDELRRSATRLVSQEIGQLEVVGDFGGKGMTLAEGQLYLGNPANYKESLARIAALTPDKVRAAVAKWLSRPVLAVNTVPGTRTEKGELMGGWGDEAASPAPKTAKAADAKAAAPKLKTGPKREFPPVAPVGDLAFPAVERAVLSNGMPIALARRTAVPKVIVSISFDAGTSADRLSTPGTQSLMLGLLDEGTATRDAVAIAEEQERLGASISAGAGLDSSTVTLNALTANLAPSLSLLADLVRNPAFRAEDVARVRDQQLSNIAQAQSNPRALASRNLPPLLFGAAHPYGLPGDGLGDAKSVAALTPAALRAAHDKWLRPDTGRITVVGDVTMAQLKPLLEAAFGGWQPPAQARPVKPLDLPVPAPSPRIVLIDRPNSPQSVIVGGRVLPLTGKDRDQEALDLANEVLGDGFLSRLNLDLREDKGWSYGVRSAVSSPVGPRSFSVVAPVQADRTGDSIRLLLDQMAAFPAKKPVNAEELTRVTDGNIRGLPNRFQTNAQVLGAIVGNDRLGRPDDYYATLPTRYRGIDAAAMNRAAQQYLQPAGLVFVVVGDRKVIEPQLKSLPLPLEIATPVDSGAVAGE</sequence>
<proteinExistence type="inferred from homology"/>
<evidence type="ECO:0000313" key="6">
    <source>
        <dbReference type="EMBL" id="GGZ92568.1"/>
    </source>
</evidence>
<evidence type="ECO:0000313" key="7">
    <source>
        <dbReference type="Proteomes" id="UP000634139"/>
    </source>
</evidence>
<organism evidence="6 7">
    <name type="scientific">Novosphingobium arvoryzae</name>
    <dbReference type="NCBI Taxonomy" id="1256514"/>
    <lineage>
        <taxon>Bacteria</taxon>
        <taxon>Pseudomonadati</taxon>
        <taxon>Pseudomonadota</taxon>
        <taxon>Alphaproteobacteria</taxon>
        <taxon>Sphingomonadales</taxon>
        <taxon>Sphingomonadaceae</taxon>
        <taxon>Novosphingobium</taxon>
    </lineage>
</organism>
<feature type="domain" description="Peptidase M16 C-terminal" evidence="5">
    <location>
        <begin position="222"/>
        <end position="396"/>
    </location>
</feature>
<comment type="caution">
    <text evidence="6">The sequence shown here is derived from an EMBL/GenBank/DDBJ whole genome shotgun (WGS) entry which is preliminary data.</text>
</comment>
<keyword evidence="6" id="KW-0645">Protease</keyword>
<gene>
    <name evidence="6" type="ORF">GCM10011617_10140</name>
</gene>
<dbReference type="RefSeq" id="WP_189539340.1">
    <property type="nucleotide sequence ID" value="NZ_BMZD01000002.1"/>
</dbReference>
<dbReference type="Gene3D" id="3.30.830.10">
    <property type="entry name" value="Metalloenzyme, LuxS/M16 peptidase-like"/>
    <property type="match status" value="4"/>
</dbReference>
<feature type="signal peptide" evidence="3">
    <location>
        <begin position="1"/>
        <end position="23"/>
    </location>
</feature>
<dbReference type="InterPro" id="IPR011765">
    <property type="entry name" value="Pept_M16_N"/>
</dbReference>
<feature type="domain" description="Peptidase M16 N-terminal" evidence="4">
    <location>
        <begin position="66"/>
        <end position="184"/>
    </location>
</feature>
<reference evidence="6" key="1">
    <citation type="journal article" date="2014" name="Int. J. Syst. Evol. Microbiol.">
        <title>Complete genome sequence of Corynebacterium casei LMG S-19264T (=DSM 44701T), isolated from a smear-ripened cheese.</title>
        <authorList>
            <consortium name="US DOE Joint Genome Institute (JGI-PGF)"/>
            <person name="Walter F."/>
            <person name="Albersmeier A."/>
            <person name="Kalinowski J."/>
            <person name="Ruckert C."/>
        </authorList>
    </citation>
    <scope>NUCLEOTIDE SEQUENCE</scope>
    <source>
        <strain evidence="6">KCTC 32422</strain>
    </source>
</reference>
<dbReference type="Pfam" id="PF00675">
    <property type="entry name" value="Peptidase_M16"/>
    <property type="match status" value="2"/>
</dbReference>
<dbReference type="GO" id="GO:0046872">
    <property type="term" value="F:metal ion binding"/>
    <property type="evidence" value="ECO:0007669"/>
    <property type="project" value="InterPro"/>
</dbReference>
<dbReference type="GO" id="GO:0006508">
    <property type="term" value="P:proteolysis"/>
    <property type="evidence" value="ECO:0007669"/>
    <property type="project" value="UniProtKB-KW"/>
</dbReference>
<keyword evidence="7" id="KW-1185">Reference proteome</keyword>
<evidence type="ECO:0000256" key="2">
    <source>
        <dbReference type="ARBA" id="ARBA00023049"/>
    </source>
</evidence>
<dbReference type="InterPro" id="IPR050361">
    <property type="entry name" value="MPP/UQCRC_Complex"/>
</dbReference>
<dbReference type="SUPFAM" id="SSF63411">
    <property type="entry name" value="LuxS/MPP-like metallohydrolase"/>
    <property type="match status" value="4"/>
</dbReference>
<dbReference type="PROSITE" id="PS51257">
    <property type="entry name" value="PROKAR_LIPOPROTEIN"/>
    <property type="match status" value="1"/>
</dbReference>
<keyword evidence="3" id="KW-0732">Signal</keyword>
<name>A0A918RCN2_9SPHN</name>
<reference evidence="6" key="2">
    <citation type="submission" date="2020-09" db="EMBL/GenBank/DDBJ databases">
        <authorList>
            <person name="Sun Q."/>
            <person name="Kim S."/>
        </authorList>
    </citation>
    <scope>NUCLEOTIDE SEQUENCE</scope>
    <source>
        <strain evidence="6">KCTC 32422</strain>
    </source>
</reference>
<keyword evidence="2" id="KW-0378">Hydrolase</keyword>
<evidence type="ECO:0000259" key="5">
    <source>
        <dbReference type="Pfam" id="PF05193"/>
    </source>
</evidence>
<dbReference type="InterPro" id="IPR007863">
    <property type="entry name" value="Peptidase_M16_C"/>
</dbReference>
<dbReference type="InterPro" id="IPR011249">
    <property type="entry name" value="Metalloenz_LuxS/M16"/>
</dbReference>
<evidence type="ECO:0000256" key="1">
    <source>
        <dbReference type="ARBA" id="ARBA00007261"/>
    </source>
</evidence>
<keyword evidence="2" id="KW-0482">Metalloprotease</keyword>
<protein>
    <submittedName>
        <fullName evidence="6">Zinc protease</fullName>
    </submittedName>
</protein>
<accession>A0A918RCN2</accession>
<feature type="domain" description="Peptidase M16 C-terminal" evidence="5">
    <location>
        <begin position="692"/>
        <end position="869"/>
    </location>
</feature>
<evidence type="ECO:0000256" key="3">
    <source>
        <dbReference type="SAM" id="SignalP"/>
    </source>
</evidence>
<dbReference type="PANTHER" id="PTHR11851">
    <property type="entry name" value="METALLOPROTEASE"/>
    <property type="match status" value="1"/>
</dbReference>
<feature type="domain" description="Peptidase M16 N-terminal" evidence="4">
    <location>
        <begin position="538"/>
        <end position="666"/>
    </location>
</feature>